<name>A0A9P0BUV0_CHRIL</name>
<keyword evidence="9" id="KW-1185">Reference proteome</keyword>
<dbReference type="EMBL" id="LR824024">
    <property type="protein sequence ID" value="CAH0595131.1"/>
    <property type="molecule type" value="Genomic_DNA"/>
</dbReference>
<protein>
    <recommendedName>
        <fullName evidence="7">Peptidase M12A domain-containing protein</fullName>
    </recommendedName>
</protein>
<gene>
    <name evidence="8" type="ORF">CINC_LOCUS6565</name>
</gene>
<evidence type="ECO:0000256" key="5">
    <source>
        <dbReference type="ARBA" id="ARBA00022833"/>
    </source>
</evidence>
<evidence type="ECO:0000313" key="8">
    <source>
        <dbReference type="EMBL" id="CAH0595131.1"/>
    </source>
</evidence>
<proteinExistence type="predicted"/>
<keyword evidence="4" id="KW-0378">Hydrolase</keyword>
<evidence type="ECO:0000256" key="2">
    <source>
        <dbReference type="ARBA" id="ARBA00022670"/>
    </source>
</evidence>
<dbReference type="GO" id="GO:0046872">
    <property type="term" value="F:metal ion binding"/>
    <property type="evidence" value="ECO:0007669"/>
    <property type="project" value="UniProtKB-KW"/>
</dbReference>
<dbReference type="PANTHER" id="PTHR10127:SF780">
    <property type="entry name" value="METALLOENDOPEPTIDASE"/>
    <property type="match status" value="1"/>
</dbReference>
<dbReference type="AlphaFoldDB" id="A0A9P0BUV0"/>
<evidence type="ECO:0000256" key="4">
    <source>
        <dbReference type="ARBA" id="ARBA00022801"/>
    </source>
</evidence>
<evidence type="ECO:0000256" key="6">
    <source>
        <dbReference type="ARBA" id="ARBA00023049"/>
    </source>
</evidence>
<dbReference type="Proteomes" id="UP001154114">
    <property type="component" value="Chromosome 21"/>
</dbReference>
<dbReference type="Gene3D" id="3.40.390.10">
    <property type="entry name" value="Collagenase (Catalytic Domain)"/>
    <property type="match status" value="1"/>
</dbReference>
<keyword evidence="2" id="KW-0645">Protease</keyword>
<sequence>MEFSTEEMDNIKTVIRHIEKETCIEFRDLTVVHNPGDTSSESDTTVEDKDNYVILGLLPNETKKPLPNFTSSEITETDTLGPPLEVVPIPMSGAAARRTVKPDLKPAKNKTKKVPPTPGRRHAENVLVLARSAMPGCACPRPGNPDGKHVLRINADCFNSVNDLLHVFVHILGLDHQHNMHDRDSYLHIVWDQLTEGVRKEMKQKLPPAASVGFGYDYQSVMHYPWLQIKNGRTNIMYPIWNDGWAMGHWQGLSSVDVQKLNMLYFKQCVERKQQALQADPFIEKGFRLYLAVTNMSKATVTHLQPALGNRSSLLLLHDNARPHTAQQKVTKCQELGLEALPLKDGHQLTTTALAKMH</sequence>
<evidence type="ECO:0000259" key="7">
    <source>
        <dbReference type="Pfam" id="PF01400"/>
    </source>
</evidence>
<dbReference type="GO" id="GO:0006508">
    <property type="term" value="P:proteolysis"/>
    <property type="evidence" value="ECO:0007669"/>
    <property type="project" value="UniProtKB-KW"/>
</dbReference>
<evidence type="ECO:0000313" key="9">
    <source>
        <dbReference type="Proteomes" id="UP001154114"/>
    </source>
</evidence>
<accession>A0A9P0BUV0</accession>
<keyword evidence="5" id="KW-0862">Zinc</keyword>
<comment type="cofactor">
    <cofactor evidence="1">
        <name>Zn(2+)</name>
        <dbReference type="ChEBI" id="CHEBI:29105"/>
    </cofactor>
</comment>
<dbReference type="Pfam" id="PF01400">
    <property type="entry name" value="Astacin"/>
    <property type="match status" value="1"/>
</dbReference>
<keyword evidence="3" id="KW-0479">Metal-binding</keyword>
<dbReference type="InterPro" id="IPR001506">
    <property type="entry name" value="Peptidase_M12A"/>
</dbReference>
<dbReference type="GO" id="GO:0004222">
    <property type="term" value="F:metalloendopeptidase activity"/>
    <property type="evidence" value="ECO:0007669"/>
    <property type="project" value="InterPro"/>
</dbReference>
<organism evidence="8 9">
    <name type="scientific">Chrysodeixis includens</name>
    <name type="common">Soybean looper</name>
    <name type="synonym">Pseudoplusia includens</name>
    <dbReference type="NCBI Taxonomy" id="689277"/>
    <lineage>
        <taxon>Eukaryota</taxon>
        <taxon>Metazoa</taxon>
        <taxon>Ecdysozoa</taxon>
        <taxon>Arthropoda</taxon>
        <taxon>Hexapoda</taxon>
        <taxon>Insecta</taxon>
        <taxon>Pterygota</taxon>
        <taxon>Neoptera</taxon>
        <taxon>Endopterygota</taxon>
        <taxon>Lepidoptera</taxon>
        <taxon>Glossata</taxon>
        <taxon>Ditrysia</taxon>
        <taxon>Noctuoidea</taxon>
        <taxon>Noctuidae</taxon>
        <taxon>Plusiinae</taxon>
        <taxon>Chrysodeixis</taxon>
    </lineage>
</organism>
<evidence type="ECO:0000256" key="1">
    <source>
        <dbReference type="ARBA" id="ARBA00001947"/>
    </source>
</evidence>
<reference evidence="8" key="1">
    <citation type="submission" date="2021-12" db="EMBL/GenBank/DDBJ databases">
        <authorList>
            <person name="King R."/>
        </authorList>
    </citation>
    <scope>NUCLEOTIDE SEQUENCE</scope>
</reference>
<dbReference type="SUPFAM" id="SSF55486">
    <property type="entry name" value="Metalloproteases ('zincins'), catalytic domain"/>
    <property type="match status" value="1"/>
</dbReference>
<dbReference type="PANTHER" id="PTHR10127">
    <property type="entry name" value="DISCOIDIN, CUB, EGF, LAMININ , AND ZINC METALLOPROTEASE DOMAIN CONTAINING"/>
    <property type="match status" value="1"/>
</dbReference>
<dbReference type="InterPro" id="IPR024079">
    <property type="entry name" value="MetalloPept_cat_dom_sf"/>
</dbReference>
<dbReference type="OrthoDB" id="291007at2759"/>
<feature type="domain" description="Peptidase M12A" evidence="7">
    <location>
        <begin position="131"/>
        <end position="265"/>
    </location>
</feature>
<keyword evidence="6" id="KW-0482">Metalloprotease</keyword>
<evidence type="ECO:0000256" key="3">
    <source>
        <dbReference type="ARBA" id="ARBA00022723"/>
    </source>
</evidence>